<evidence type="ECO:0000259" key="1">
    <source>
        <dbReference type="Pfam" id="PF13518"/>
    </source>
</evidence>
<dbReference type="InterPro" id="IPR009057">
    <property type="entry name" value="Homeodomain-like_sf"/>
</dbReference>
<gene>
    <name evidence="2" type="ORF">AUK40_05000</name>
</gene>
<evidence type="ECO:0000313" key="3">
    <source>
        <dbReference type="Proteomes" id="UP000183245"/>
    </source>
</evidence>
<name>A0A1J5IH64_9BACT</name>
<protein>
    <recommendedName>
        <fullName evidence="1">Insertion element IS150 protein InsJ-like helix-turn-helix domain-containing protein</fullName>
    </recommendedName>
</protein>
<proteinExistence type="predicted"/>
<reference evidence="2 3" key="1">
    <citation type="journal article" date="2016" name="Environ. Microbiol.">
        <title>Genomic resolution of a cold subsurface aquifer community provides metabolic insights for novel microbes adapted to high CO concentrations.</title>
        <authorList>
            <person name="Probst A.J."/>
            <person name="Castelle C.J."/>
            <person name="Singh A."/>
            <person name="Brown C.T."/>
            <person name="Anantharaman K."/>
            <person name="Sharon I."/>
            <person name="Hug L.A."/>
            <person name="Burstein D."/>
            <person name="Emerson J.B."/>
            <person name="Thomas B.C."/>
            <person name="Banfield J.F."/>
        </authorList>
    </citation>
    <scope>NUCLEOTIDE SEQUENCE [LARGE SCALE GENOMIC DNA]</scope>
    <source>
        <strain evidence="2">CG2_30_54_11</strain>
    </source>
</reference>
<dbReference type="InterPro" id="IPR012337">
    <property type="entry name" value="RNaseH-like_sf"/>
</dbReference>
<organism evidence="2 3">
    <name type="scientific">Candidatus Wirthbacteria bacterium CG2_30_54_11</name>
    <dbReference type="NCBI Taxonomy" id="1817892"/>
    <lineage>
        <taxon>Bacteria</taxon>
        <taxon>Candidatus Wirthbacteria</taxon>
    </lineage>
</organism>
<dbReference type="PANTHER" id="PTHR35004">
    <property type="entry name" value="TRANSPOSASE RV3428C-RELATED"/>
    <property type="match status" value="1"/>
</dbReference>
<dbReference type="AlphaFoldDB" id="A0A1J5IH64"/>
<accession>A0A1J5IH64</accession>
<dbReference type="Proteomes" id="UP000183245">
    <property type="component" value="Unassembled WGS sequence"/>
</dbReference>
<evidence type="ECO:0000313" key="2">
    <source>
        <dbReference type="EMBL" id="OIP96413.1"/>
    </source>
</evidence>
<feature type="domain" description="Insertion element IS150 protein InsJ-like helix-turn-helix" evidence="1">
    <location>
        <begin position="13"/>
        <end position="64"/>
    </location>
</feature>
<sequence length="221" mass="25288">MGEVTMSEKEAKRVSALERYLGKQIPRQMAADELGLSERQVSRLVSRYREQGVKGLVHLGRGQPSPQKIAERSLERVIQIIRKDYGDFSPAFAYEKLVERGEISFSCERLRQEMVRQDLHRPRRTHAMNIHQSRERRARYGELVQGDGSPHAWFEGRGAACTLLVFIDDATSKYLLLLFVKSESTAAYFKAIRAYLKQHGKTCQLLCRQAHGVSGKQPSWP</sequence>
<dbReference type="SUPFAM" id="SSF53098">
    <property type="entry name" value="Ribonuclease H-like"/>
    <property type="match status" value="1"/>
</dbReference>
<dbReference type="InterPro" id="IPR055247">
    <property type="entry name" value="InsJ-like_HTH"/>
</dbReference>
<dbReference type="EMBL" id="MNZT01000086">
    <property type="protein sequence ID" value="OIP96413.1"/>
    <property type="molecule type" value="Genomic_DNA"/>
</dbReference>
<dbReference type="Pfam" id="PF13518">
    <property type="entry name" value="HTH_28"/>
    <property type="match status" value="1"/>
</dbReference>
<dbReference type="SUPFAM" id="SSF46689">
    <property type="entry name" value="Homeodomain-like"/>
    <property type="match status" value="1"/>
</dbReference>
<dbReference type="STRING" id="1817892.AUK40_05000"/>
<comment type="caution">
    <text evidence="2">The sequence shown here is derived from an EMBL/GenBank/DDBJ whole genome shotgun (WGS) entry which is preliminary data.</text>
</comment>
<dbReference type="PANTHER" id="PTHR35004:SF7">
    <property type="entry name" value="INTEGRASE PROTEIN"/>
    <property type="match status" value="1"/>
</dbReference>